<keyword evidence="15 19" id="KW-0472">Membrane</keyword>
<dbReference type="InterPro" id="IPR029016">
    <property type="entry name" value="GAF-like_dom_sf"/>
</dbReference>
<gene>
    <name evidence="27" type="primary">ETR2_1</name>
    <name evidence="27" type="ORF">A4A49_11270</name>
</gene>
<evidence type="ECO:0000256" key="11">
    <source>
        <dbReference type="ARBA" id="ARBA00022840"/>
    </source>
</evidence>
<dbReference type="CDD" id="cd16938">
    <property type="entry name" value="HATPase_ETR2_ERS2-EIN4-like"/>
    <property type="match status" value="1"/>
</dbReference>
<dbReference type="GO" id="GO:0000155">
    <property type="term" value="F:phosphorelay sensor kinase activity"/>
    <property type="evidence" value="ECO:0007669"/>
    <property type="project" value="InterPro"/>
</dbReference>
<sequence>MNRRLGLSVDMLKAVTSGLLIVSKADSGFTECYCDGDERYWSMDRILWYQKMSDICIAVTYFSIPIEIIYFVSCCNFPFKWLLFQMGAFITFCGLTHFLNFLASGRHPTFQLELAILVSKIFTVAVSWMTVFTLAKIIPLLLKVKGREFMLRKKASDLYREVGIIKKKTEAGMHVRMLTQEIRKSLDRHTILYTTLVELSKILDLQNCAIWMPNMDKTEMNLTHELTTRNFSCMPIPTSDSDVKEIKRSDGVKILDADSPLAVASSGGSCETGAVAAIRMPLLRLSNFKGGTPEIVPQCYPILVLILPSGKGRCWSNQEIDIVRVVADQVAVALSHAAVLEESQQMRDVLIEQNQALHQAKQDALSASQARNAFQSVMSHGLRRPMHSISGLLSMLQDDDKLSKEQQLLVDTTVKTSKVVTTLTDEVMDTSEKGDLRFPLEMRHFQLHSLIREAACLAKCLCTFRGYNIGIEVDRSLPNHVMGDERRVFQVILHMVGTLLKGSDGGYLTFRVLPESGNDLSWKTRRSNDDIYIRFEICTSIKQSQPEGITSSLPHCTRRYCSDEVEESLSFTVCKKLVQLMQGDIWIVPNREGFDKSMAVVLGFQILQSSNIVKPEPDHSYSVLHGVKVLLADSDDVNRGVRRKMLEKLGCIVSVVSSGYDCLGALGTDMSSFQIVLLDLHLPDLDGIEVTMRIQKFRSSSWPLIIGLAATADEDVSGRCLQIGMNGIICKPVLLPGLAHELEKVLLQASRVIS</sequence>
<comment type="function">
    <text evidence="18">Ethylene receptor related to bacterial two-component regulators. Acts as a redundant negative regulator of ethylene signaling.</text>
</comment>
<dbReference type="Gramene" id="OIT31221">
    <property type="protein sequence ID" value="OIT31221"/>
    <property type="gene ID" value="A4A49_11270"/>
</dbReference>
<keyword evidence="6 19" id="KW-0479">Metal-binding</keyword>
<evidence type="ECO:0000256" key="23">
    <source>
        <dbReference type="PROSITE-ProRule" id="PRU00169"/>
    </source>
</evidence>
<dbReference type="GO" id="GO:0005789">
    <property type="term" value="C:endoplasmic reticulum membrane"/>
    <property type="evidence" value="ECO:0007669"/>
    <property type="project" value="UniProtKB-SubCell"/>
</dbReference>
<dbReference type="Gene3D" id="3.30.450.40">
    <property type="match status" value="1"/>
</dbReference>
<keyword evidence="16 21" id="KW-1015">Disulfide bond</keyword>
<dbReference type="InterPro" id="IPR036890">
    <property type="entry name" value="HATPase_C_sf"/>
</dbReference>
<dbReference type="KEGG" id="nau:109208981"/>
<keyword evidence="11 19" id="KW-0067">ATP-binding</keyword>
<dbReference type="GO" id="GO:0005524">
    <property type="term" value="F:ATP binding"/>
    <property type="evidence" value="ECO:0007669"/>
    <property type="project" value="UniProtKB-UniRule"/>
</dbReference>
<evidence type="ECO:0000256" key="21">
    <source>
        <dbReference type="PIRSR" id="PIRSR026389-3"/>
    </source>
</evidence>
<keyword evidence="9 19" id="KW-0418">Kinase</keyword>
<keyword evidence="3 23" id="KW-0597">Phosphoprotein</keyword>
<feature type="disulfide bond" description="Interchain" evidence="21">
    <location>
        <position position="34"/>
    </location>
</feature>
<keyword evidence="7 19" id="KW-0547">Nucleotide-binding</keyword>
<evidence type="ECO:0000256" key="24">
    <source>
        <dbReference type="SAM" id="Phobius"/>
    </source>
</evidence>
<feature type="cross-link" description="Glycyl lysine isopeptide (Lys-Gly) (interchain with G-Cter in ubiquitin)" evidence="22">
    <location>
        <position position="731"/>
    </location>
</feature>
<dbReference type="SUPFAM" id="SSF55781">
    <property type="entry name" value="GAF domain-like"/>
    <property type="match status" value="1"/>
</dbReference>
<dbReference type="InterPro" id="IPR003661">
    <property type="entry name" value="HisK_dim/P_dom"/>
</dbReference>
<dbReference type="InterPro" id="IPR001789">
    <property type="entry name" value="Sig_transdc_resp-reg_receiver"/>
</dbReference>
<comment type="similarity">
    <text evidence="2 19">Belongs to the ethylene receptor family.</text>
</comment>
<evidence type="ECO:0000256" key="7">
    <source>
        <dbReference type="ARBA" id="ARBA00022741"/>
    </source>
</evidence>
<feature type="domain" description="Response regulatory" evidence="26">
    <location>
        <begin position="628"/>
        <end position="746"/>
    </location>
</feature>
<evidence type="ECO:0000256" key="1">
    <source>
        <dbReference type="ARBA" id="ARBA00004477"/>
    </source>
</evidence>
<evidence type="ECO:0000256" key="10">
    <source>
        <dbReference type="ARBA" id="ARBA00022824"/>
    </source>
</evidence>
<evidence type="ECO:0000256" key="22">
    <source>
        <dbReference type="PIRSR" id="PIRSR026389-4"/>
    </source>
</evidence>
<comment type="subcellular location">
    <subcellularLocation>
        <location evidence="1">Endoplasmic reticulum membrane</location>
        <topology evidence="1">Multi-pass membrane protein</topology>
    </subcellularLocation>
</comment>
<evidence type="ECO:0000256" key="8">
    <source>
        <dbReference type="ARBA" id="ARBA00022745"/>
    </source>
</evidence>
<protein>
    <recommendedName>
        <fullName evidence="19">Ethylene receptor</fullName>
    </recommendedName>
</protein>
<name>A0A314KP61_NICAT</name>
<dbReference type="STRING" id="49451.A0A314KP61"/>
<comment type="cofactor">
    <cofactor evidence="20">
        <name>Cu cation</name>
        <dbReference type="ChEBI" id="CHEBI:23378"/>
    </cofactor>
    <text evidence="20">Binds 1 copper ion per dimer.</text>
</comment>
<dbReference type="SUPFAM" id="SSF52172">
    <property type="entry name" value="CheY-like"/>
    <property type="match status" value="1"/>
</dbReference>
<evidence type="ECO:0000256" key="13">
    <source>
        <dbReference type="ARBA" id="ARBA00023008"/>
    </source>
</evidence>
<keyword evidence="13 19" id="KW-0186">Copper</keyword>
<comment type="function">
    <text evidence="19">May act early in the ethylene signal transduction pathway, possibly as an ethylene receptor, or as a regulator of the pathway.</text>
</comment>
<dbReference type="PIRSF" id="PIRSF026389">
    <property type="entry name" value="Ethyln_sen_HK"/>
    <property type="match status" value="1"/>
</dbReference>
<evidence type="ECO:0000256" key="14">
    <source>
        <dbReference type="ARBA" id="ARBA00023012"/>
    </source>
</evidence>
<dbReference type="GeneID" id="109208981"/>
<dbReference type="SMART" id="SM00065">
    <property type="entry name" value="GAF"/>
    <property type="match status" value="1"/>
</dbReference>
<dbReference type="PROSITE" id="PS50109">
    <property type="entry name" value="HIS_KIN"/>
    <property type="match status" value="1"/>
</dbReference>
<dbReference type="SMART" id="SM00448">
    <property type="entry name" value="REC"/>
    <property type="match status" value="1"/>
</dbReference>
<dbReference type="Gene3D" id="3.30.565.10">
    <property type="entry name" value="Histidine kinase-like ATPase, C-terminal domain"/>
    <property type="match status" value="1"/>
</dbReference>
<dbReference type="GO" id="GO:0010105">
    <property type="term" value="P:negative regulation of ethylene-activated signaling pathway"/>
    <property type="evidence" value="ECO:0007669"/>
    <property type="project" value="UniProtKB-ARBA"/>
</dbReference>
<dbReference type="InterPro" id="IPR036097">
    <property type="entry name" value="HisK_dim/P_sf"/>
</dbReference>
<evidence type="ECO:0000256" key="2">
    <source>
        <dbReference type="ARBA" id="ARBA00009842"/>
    </source>
</evidence>
<organism evidence="27 28">
    <name type="scientific">Nicotiana attenuata</name>
    <name type="common">Coyote tobacco</name>
    <dbReference type="NCBI Taxonomy" id="49451"/>
    <lineage>
        <taxon>Eukaryota</taxon>
        <taxon>Viridiplantae</taxon>
        <taxon>Streptophyta</taxon>
        <taxon>Embryophyta</taxon>
        <taxon>Tracheophyta</taxon>
        <taxon>Spermatophyta</taxon>
        <taxon>Magnoliopsida</taxon>
        <taxon>eudicotyledons</taxon>
        <taxon>Gunneridae</taxon>
        <taxon>Pentapetalae</taxon>
        <taxon>asterids</taxon>
        <taxon>lamiids</taxon>
        <taxon>Solanales</taxon>
        <taxon>Solanaceae</taxon>
        <taxon>Nicotianoideae</taxon>
        <taxon>Nicotianeae</taxon>
        <taxon>Nicotiana</taxon>
    </lineage>
</organism>
<dbReference type="PANTHER" id="PTHR24423">
    <property type="entry name" value="TWO-COMPONENT SENSOR HISTIDINE KINASE"/>
    <property type="match status" value="1"/>
</dbReference>
<dbReference type="SUPFAM" id="SSF47384">
    <property type="entry name" value="Homodimeric domain of signal transducing histidine kinase"/>
    <property type="match status" value="1"/>
</dbReference>
<dbReference type="SMART" id="SM00388">
    <property type="entry name" value="HisKA"/>
    <property type="match status" value="1"/>
</dbReference>
<evidence type="ECO:0000259" key="25">
    <source>
        <dbReference type="PROSITE" id="PS50109"/>
    </source>
</evidence>
<dbReference type="FunFam" id="1.10.287.130:FF:000087">
    <property type="entry name" value="Ethylene receptor 4"/>
    <property type="match status" value="1"/>
</dbReference>
<evidence type="ECO:0000256" key="6">
    <source>
        <dbReference type="ARBA" id="ARBA00022723"/>
    </source>
</evidence>
<dbReference type="EMBL" id="MJEQ01001326">
    <property type="protein sequence ID" value="OIT31221.1"/>
    <property type="molecule type" value="Genomic_DNA"/>
</dbReference>
<keyword evidence="14 19" id="KW-0902">Two-component regulatory system</keyword>
<dbReference type="OrthoDB" id="60033at2759"/>
<feature type="domain" description="Histidine kinase" evidence="25">
    <location>
        <begin position="377"/>
        <end position="585"/>
    </location>
</feature>
<evidence type="ECO:0000313" key="28">
    <source>
        <dbReference type="Proteomes" id="UP000187609"/>
    </source>
</evidence>
<dbReference type="Pfam" id="PF25487">
    <property type="entry name" value="ETR1_N"/>
    <property type="match status" value="1"/>
</dbReference>
<feature type="binding site" evidence="20">
    <location>
        <position position="97"/>
    </location>
    <ligand>
        <name>Cu cation</name>
        <dbReference type="ChEBI" id="CHEBI:23378"/>
    </ligand>
</feature>
<dbReference type="Pfam" id="PF00512">
    <property type="entry name" value="HisKA"/>
    <property type="match status" value="1"/>
</dbReference>
<dbReference type="GO" id="GO:0046872">
    <property type="term" value="F:metal ion binding"/>
    <property type="evidence" value="ECO:0007669"/>
    <property type="project" value="UniProtKB-UniRule"/>
</dbReference>
<feature type="binding site" evidence="20">
    <location>
        <position position="93"/>
    </location>
    <ligand>
        <name>Cu cation</name>
        <dbReference type="ChEBI" id="CHEBI:23378"/>
    </ligand>
</feature>
<dbReference type="GO" id="GO:0038199">
    <property type="term" value="F:ethylene receptor activity"/>
    <property type="evidence" value="ECO:0007669"/>
    <property type="project" value="UniProtKB-UniRule"/>
</dbReference>
<evidence type="ECO:0000256" key="20">
    <source>
        <dbReference type="PIRSR" id="PIRSR026389-2"/>
    </source>
</evidence>
<evidence type="ECO:0000313" key="27">
    <source>
        <dbReference type="EMBL" id="OIT31221.1"/>
    </source>
</evidence>
<evidence type="ECO:0000256" key="9">
    <source>
        <dbReference type="ARBA" id="ARBA00022777"/>
    </source>
</evidence>
<feature type="modified residue" description="4-aspartylphosphate" evidence="23">
    <location>
        <position position="679"/>
    </location>
</feature>
<dbReference type="Pfam" id="PF00072">
    <property type="entry name" value="Response_reg"/>
    <property type="match status" value="1"/>
</dbReference>
<dbReference type="Proteomes" id="UP000187609">
    <property type="component" value="Unassembled WGS sequence"/>
</dbReference>
<dbReference type="PANTHER" id="PTHR24423:SF635">
    <property type="entry name" value="ETHYLENE RECEPTOR"/>
    <property type="match status" value="1"/>
</dbReference>
<reference evidence="27" key="1">
    <citation type="submission" date="2016-11" db="EMBL/GenBank/DDBJ databases">
        <title>The genome of Nicotiana attenuata.</title>
        <authorList>
            <person name="Xu S."/>
            <person name="Brockmoeller T."/>
            <person name="Gaquerel E."/>
            <person name="Navarro A."/>
            <person name="Kuhl H."/>
            <person name="Gase K."/>
            <person name="Ling Z."/>
            <person name="Zhou W."/>
            <person name="Kreitzer C."/>
            <person name="Stanke M."/>
            <person name="Tang H."/>
            <person name="Lyons E."/>
            <person name="Pandey P."/>
            <person name="Pandey S.P."/>
            <person name="Timmermann B."/>
            <person name="Baldwin I.T."/>
        </authorList>
    </citation>
    <scope>NUCLEOTIDE SEQUENCE [LARGE SCALE GENOMIC DNA]</scope>
    <source>
        <strain evidence="27">UT</strain>
    </source>
</reference>
<dbReference type="InterPro" id="IPR011006">
    <property type="entry name" value="CheY-like_superfamily"/>
</dbReference>
<keyword evidence="8 19" id="KW-0936">Ethylene signaling pathway</keyword>
<feature type="transmembrane region" description="Helical" evidence="24">
    <location>
        <begin position="55"/>
        <end position="73"/>
    </location>
</feature>
<keyword evidence="28" id="KW-1185">Reference proteome</keyword>
<evidence type="ECO:0000256" key="17">
    <source>
        <dbReference type="ARBA" id="ARBA00023170"/>
    </source>
</evidence>
<evidence type="ECO:0000256" key="4">
    <source>
        <dbReference type="ARBA" id="ARBA00022679"/>
    </source>
</evidence>
<dbReference type="SMR" id="A0A314KP61"/>
<comment type="caution">
    <text evidence="27">The sequence shown here is derived from an EMBL/GenBank/DDBJ whole genome shotgun (WGS) entry which is preliminary data.</text>
</comment>
<keyword evidence="5 24" id="KW-0812">Transmembrane</keyword>
<dbReference type="AlphaFoldDB" id="A0A314KP61"/>
<feature type="disulfide bond" description="Interchain" evidence="21">
    <location>
        <position position="32"/>
    </location>
</feature>
<evidence type="ECO:0000259" key="26">
    <source>
        <dbReference type="PROSITE" id="PS50110"/>
    </source>
</evidence>
<evidence type="ECO:0000256" key="12">
    <source>
        <dbReference type="ARBA" id="ARBA00022989"/>
    </source>
</evidence>
<evidence type="ECO:0000256" key="19">
    <source>
        <dbReference type="PIRNR" id="PIRNR026389"/>
    </source>
</evidence>
<evidence type="ECO:0000256" key="15">
    <source>
        <dbReference type="ARBA" id="ARBA00023136"/>
    </source>
</evidence>
<dbReference type="InterPro" id="IPR014525">
    <property type="entry name" value="ETR"/>
</dbReference>
<proteinExistence type="inferred from homology"/>
<keyword evidence="17 19" id="KW-0675">Receptor</keyword>
<keyword evidence="10 19" id="KW-0256">Endoplasmic reticulum</keyword>
<evidence type="ECO:0000256" key="3">
    <source>
        <dbReference type="ARBA" id="ARBA00022553"/>
    </source>
</evidence>
<evidence type="ECO:0000256" key="5">
    <source>
        <dbReference type="ARBA" id="ARBA00022692"/>
    </source>
</evidence>
<accession>A0A314KP61</accession>
<dbReference type="InterPro" id="IPR058544">
    <property type="entry name" value="ETR1_N"/>
</dbReference>
<dbReference type="PROSITE" id="PS50110">
    <property type="entry name" value="RESPONSE_REGULATORY"/>
    <property type="match status" value="1"/>
</dbReference>
<keyword evidence="12 24" id="KW-1133">Transmembrane helix</keyword>
<dbReference type="GO" id="GO:0004674">
    <property type="term" value="F:protein serine/threonine kinase activity"/>
    <property type="evidence" value="ECO:0007669"/>
    <property type="project" value="UniProtKB-ARBA"/>
</dbReference>
<evidence type="ECO:0000256" key="18">
    <source>
        <dbReference type="ARBA" id="ARBA00056860"/>
    </source>
</evidence>
<evidence type="ECO:0000256" key="16">
    <source>
        <dbReference type="ARBA" id="ARBA00023157"/>
    </source>
</evidence>
<dbReference type="Gene3D" id="1.10.287.130">
    <property type="match status" value="1"/>
</dbReference>
<dbReference type="InterPro" id="IPR003018">
    <property type="entry name" value="GAF"/>
</dbReference>
<dbReference type="CDD" id="cd00082">
    <property type="entry name" value="HisKA"/>
    <property type="match status" value="1"/>
</dbReference>
<dbReference type="InterPro" id="IPR005467">
    <property type="entry name" value="His_kinase_dom"/>
</dbReference>
<feature type="transmembrane region" description="Helical" evidence="24">
    <location>
        <begin position="114"/>
        <end position="142"/>
    </location>
</feature>
<dbReference type="Gene3D" id="3.40.50.2300">
    <property type="match status" value="1"/>
</dbReference>
<keyword evidence="4 19" id="KW-0808">Transferase</keyword>
<feature type="transmembrane region" description="Helical" evidence="24">
    <location>
        <begin position="79"/>
        <end position="102"/>
    </location>
</feature>
<dbReference type="GO" id="GO:0051740">
    <property type="term" value="F:ethylene binding"/>
    <property type="evidence" value="ECO:0007669"/>
    <property type="project" value="UniProtKB-UniRule"/>
</dbReference>
<dbReference type="Pfam" id="PF01590">
    <property type="entry name" value="GAF"/>
    <property type="match status" value="1"/>
</dbReference>